<dbReference type="InterPro" id="IPR011009">
    <property type="entry name" value="Kinase-like_dom_sf"/>
</dbReference>
<dbReference type="EMBL" id="MH194569">
    <property type="protein sequence ID" value="AZQ04903.2"/>
    <property type="molecule type" value="mRNA"/>
</dbReference>
<dbReference type="PANTHER" id="PTHR24416">
    <property type="entry name" value="TYROSINE-PROTEIN KINASE RECEPTOR"/>
    <property type="match status" value="1"/>
</dbReference>
<dbReference type="GO" id="GO:0004714">
    <property type="term" value="F:transmembrane receptor protein tyrosine kinase activity"/>
    <property type="evidence" value="ECO:0007669"/>
    <property type="project" value="TreeGrafter"/>
</dbReference>
<accession>A0A3Q9DYS3</accession>
<dbReference type="InterPro" id="IPR007110">
    <property type="entry name" value="Ig-like_dom"/>
</dbReference>
<keyword evidence="10" id="KW-0732">Signal</keyword>
<dbReference type="SUPFAM" id="SSF56112">
    <property type="entry name" value="Protein kinase-like (PK-like)"/>
    <property type="match status" value="1"/>
</dbReference>
<evidence type="ECO:0000256" key="3">
    <source>
        <dbReference type="ARBA" id="ARBA00022989"/>
    </source>
</evidence>
<dbReference type="PROSITE" id="PS50011">
    <property type="entry name" value="PROTEIN_KINASE_DOM"/>
    <property type="match status" value="1"/>
</dbReference>
<dbReference type="InterPro" id="IPR013783">
    <property type="entry name" value="Ig-like_fold"/>
</dbReference>
<keyword evidence="8" id="KW-0393">Immunoglobulin domain</keyword>
<feature type="domain" description="Ig-like" evidence="12">
    <location>
        <begin position="434"/>
        <end position="518"/>
    </location>
</feature>
<feature type="transmembrane region" description="Helical" evidence="9">
    <location>
        <begin position="959"/>
        <end position="983"/>
    </location>
</feature>
<feature type="signal peptide" evidence="10">
    <location>
        <begin position="1"/>
        <end position="16"/>
    </location>
</feature>
<evidence type="ECO:0000259" key="11">
    <source>
        <dbReference type="PROSITE" id="PS50011"/>
    </source>
</evidence>
<dbReference type="InterPro" id="IPR036179">
    <property type="entry name" value="Ig-like_dom_sf"/>
</dbReference>
<dbReference type="InterPro" id="IPR013098">
    <property type="entry name" value="Ig_I-set"/>
</dbReference>
<dbReference type="CDD" id="cd00096">
    <property type="entry name" value="Ig"/>
    <property type="match status" value="3"/>
</dbReference>
<evidence type="ECO:0000256" key="7">
    <source>
        <dbReference type="ARBA" id="ARBA00023180"/>
    </source>
</evidence>
<evidence type="ECO:0000256" key="10">
    <source>
        <dbReference type="SAM" id="SignalP"/>
    </source>
</evidence>
<dbReference type="Pfam" id="PF13927">
    <property type="entry name" value="Ig_3"/>
    <property type="match status" value="1"/>
</dbReference>
<sequence>MLRYFLVLIYWAQVIQISDELIFKDINTDLLRPVFVGETVEINCVTDSSTISLKLIKKDRNSGSEQILQPDNSTLKLVNQKFNLLISGKENDGEYVCLAEETGQKIEKSVTVFVVGTVSDKITEPTITNPFIQVDEGGILEIKCSTTASFAKLSWLKNTDKVADNNVLKIKPYFRDGKIVTESVLVINNVNLSDQGTYTCLSSSRFDRTKTANTGAKVIVNVRNLYWLENKSDLKNAIVASLGSDAIISCLMSHPAKKVKFFKYIKEGLLKEIQITDSKYRLINNQELAIQKVSSDDFGIYVCQSENIENKNLQLLIDSSDPDSFYLVVSPQNKLNLSYYDSKNVTCKTYGDNAKLEWLVERESNGLLKLIPVAFEKVAMQSSQTEQGNTEKIWTLMLTRVTKDDAGNYVCKGSIDKRVGFKDLKVFVNGPVIPQIKEFKSVMARVSTKVSLTCKVNGIPSPSVEFYKDDNKIITGGQYTIMSKKLVINKVRYPEDDGIYKCVIKNMFGKAVADATLSVIVLPTIDKSEKYVLVPHAKDLKVGCVIISYNPKPNITWEYQPWSCPINNTDCDPVAANWKVGEEADVILEDKNSTLKSYFQVPESDVRKFFIRCIAQNQYGKDVHQVVGIVDQRDASSYLKIEPKSISVDEDSLLNLTCTGQAGLFLALLWQKNGLNISSSDDLTVIETGSFFETKVSVLTVKNSKPIDSGKYFCIGIPAREGKNVVLTSQVTVRSIFKPDIKLMESVSIFDGTTAFLSCIVKSHPAPEVQWYKSGSIISDISKLSYVKDCKNSRKGGYYTIVSNMKEPNHDGLYNYTLMICNSDWKVNNGHYKCEVKNKLGVDSQTAEIKVFSTPQMNHSQVSDYALLNQEFVRNCTAIGNPMPYVWWEKEIGNRFNIVTLNSSSGISFLNFSVLKSHHYGSYRCVAQNDYGVTYDSISIKKPIVVSAAYQDNKKSHHIYLIGVLVASILLFVILIVIAVVLIKRKRLYGGFYLLSAPPAPDYFKKLDPTKSIAEQIHKLPYFPEWEFPRNKITLKTCVGSGAFGEVYIADAYGIDDFDPRYKISMKHKAFIRRLSLRKSLLVRNDSLNSSKLSKSGKNKVAKPVAVKRLKENATQVEYKDLISEMKILIHIGKQENIVNLLGACTKGVEKDTFILLEYCPHGNLLSYMKNRRQEFKPIWSKQFIGMEQEFTTFDLAVICYQVAKGLEFLASRKCVHRDVAARNVLVGENFTMKVADFGLARDVHQDERYVKVSGGLLPIKWMAVESILERVFTHMSDVWSYGVLMWEVMTLGGSPYPGLPTKDLTEYLIAGHRMAQPQFCPNEIYVLMRECWNEDWTLRPAFTDIVTRVANIIEEHCRPTDVSFYLDKSHIKGSLPVDCDNVQSVNGQPSGSYNFSPPPSYLQSFGDPRIHSEKDTDDEVFLRSPSERYVSKKKPCITVGDGYEKAVDKTKADSAKVFIDLPTVDDDADGCESTELTPLYQNSNNPPAQVPTKSSLQIPGENLSFLRRSPTPIEDLCSFLDTEYANVGATTMYANLN</sequence>
<reference evidence="13" key="1">
    <citation type="submission" date="2018-04" db="EMBL/GenBank/DDBJ databases">
        <title>Identification and isolation of VEGFR-2 complete cds from Hydra vulgaris Ind-Pune.</title>
        <authorList>
            <person name="Turwankar A."/>
            <person name="Ghaskadbi S."/>
        </authorList>
    </citation>
    <scope>NUCLEOTIDE SEQUENCE</scope>
    <source>
        <strain evidence="13">Ind-Pune</strain>
    </source>
</reference>
<proteinExistence type="evidence at transcript level"/>
<organism evidence="13">
    <name type="scientific">Hydra vulgaris</name>
    <name type="common">Hydra</name>
    <name type="synonym">Hydra attenuata</name>
    <dbReference type="NCBI Taxonomy" id="6087"/>
    <lineage>
        <taxon>Eukaryota</taxon>
        <taxon>Metazoa</taxon>
        <taxon>Cnidaria</taxon>
        <taxon>Hydrozoa</taxon>
        <taxon>Hydroidolina</taxon>
        <taxon>Anthoathecata</taxon>
        <taxon>Aplanulata</taxon>
        <taxon>Hydridae</taxon>
        <taxon>Hydra</taxon>
    </lineage>
</organism>
<dbReference type="Gene3D" id="2.60.40.10">
    <property type="entry name" value="Immunoglobulins"/>
    <property type="match status" value="7"/>
</dbReference>
<dbReference type="PRINTS" id="PR00109">
    <property type="entry name" value="TYRKINASE"/>
</dbReference>
<feature type="domain" description="Ig-like" evidence="12">
    <location>
        <begin position="322"/>
        <end position="411"/>
    </location>
</feature>
<evidence type="ECO:0000256" key="5">
    <source>
        <dbReference type="ARBA" id="ARBA00023157"/>
    </source>
</evidence>
<name>A0A3Q9DYS3_HYDVU</name>
<feature type="domain" description="Ig-like" evidence="12">
    <location>
        <begin position="37"/>
        <end position="111"/>
    </location>
</feature>
<feature type="chain" id="PRO_5019241137" evidence="10">
    <location>
        <begin position="17"/>
        <end position="1538"/>
    </location>
</feature>
<dbReference type="PROSITE" id="PS00109">
    <property type="entry name" value="PROTEIN_KINASE_TYR"/>
    <property type="match status" value="1"/>
</dbReference>
<dbReference type="InterPro" id="IPR050122">
    <property type="entry name" value="RTK"/>
</dbReference>
<dbReference type="SMART" id="SM00409">
    <property type="entry name" value="IG"/>
    <property type="match status" value="8"/>
</dbReference>
<keyword evidence="5" id="KW-1015">Disulfide bond</keyword>
<evidence type="ECO:0000259" key="12">
    <source>
        <dbReference type="PROSITE" id="PS50835"/>
    </source>
</evidence>
<dbReference type="PANTHER" id="PTHR24416:SF600">
    <property type="entry name" value="PDGF- AND VEGF-RECEPTOR RELATED, ISOFORM J"/>
    <property type="match status" value="1"/>
</dbReference>
<evidence type="ECO:0000256" key="8">
    <source>
        <dbReference type="ARBA" id="ARBA00023319"/>
    </source>
</evidence>
<feature type="domain" description="Ig-like" evidence="12">
    <location>
        <begin position="125"/>
        <end position="213"/>
    </location>
</feature>
<keyword evidence="2 9" id="KW-0812">Transmembrane</keyword>
<dbReference type="SMART" id="SM00219">
    <property type="entry name" value="TyrKc"/>
    <property type="match status" value="1"/>
</dbReference>
<dbReference type="Gene3D" id="3.30.200.20">
    <property type="entry name" value="Phosphorylase Kinase, domain 1"/>
    <property type="match status" value="2"/>
</dbReference>
<dbReference type="OrthoDB" id="5979328at2759"/>
<dbReference type="InterPro" id="IPR003598">
    <property type="entry name" value="Ig_sub2"/>
</dbReference>
<evidence type="ECO:0000256" key="2">
    <source>
        <dbReference type="ARBA" id="ARBA00022692"/>
    </source>
</evidence>
<keyword evidence="6" id="KW-0675">Receptor</keyword>
<dbReference type="GO" id="GO:0007169">
    <property type="term" value="P:cell surface receptor protein tyrosine kinase signaling pathway"/>
    <property type="evidence" value="ECO:0007669"/>
    <property type="project" value="TreeGrafter"/>
</dbReference>
<evidence type="ECO:0000256" key="9">
    <source>
        <dbReference type="SAM" id="Phobius"/>
    </source>
</evidence>
<dbReference type="Gene3D" id="1.10.510.10">
    <property type="entry name" value="Transferase(Phosphotransferase) domain 1"/>
    <property type="match status" value="1"/>
</dbReference>
<keyword evidence="4 9" id="KW-0472">Membrane</keyword>
<evidence type="ECO:0000256" key="1">
    <source>
        <dbReference type="ARBA" id="ARBA00004167"/>
    </source>
</evidence>
<evidence type="ECO:0000256" key="6">
    <source>
        <dbReference type="ARBA" id="ARBA00023170"/>
    </source>
</evidence>
<feature type="domain" description="Ig-like" evidence="12">
    <location>
        <begin position="739"/>
        <end position="850"/>
    </location>
</feature>
<comment type="subcellular location">
    <subcellularLocation>
        <location evidence="1">Membrane</location>
        <topology evidence="1">Single-pass membrane protein</topology>
    </subcellularLocation>
</comment>
<dbReference type="InterPro" id="IPR003599">
    <property type="entry name" value="Ig_sub"/>
</dbReference>
<dbReference type="InterPro" id="IPR008266">
    <property type="entry name" value="Tyr_kinase_AS"/>
</dbReference>
<feature type="domain" description="Ig-like" evidence="12">
    <location>
        <begin position="243"/>
        <end position="314"/>
    </location>
</feature>
<dbReference type="FunFam" id="1.10.510.10:FF:000462">
    <property type="entry name" value="Receptor tyrosine kinase"/>
    <property type="match status" value="1"/>
</dbReference>
<dbReference type="Pfam" id="PF07714">
    <property type="entry name" value="PK_Tyr_Ser-Thr"/>
    <property type="match status" value="1"/>
</dbReference>
<dbReference type="InterPro" id="IPR020635">
    <property type="entry name" value="Tyr_kinase_cat_dom"/>
</dbReference>
<dbReference type="InterPro" id="IPR000719">
    <property type="entry name" value="Prot_kinase_dom"/>
</dbReference>
<dbReference type="InterPro" id="IPR001245">
    <property type="entry name" value="Ser-Thr/Tyr_kinase_cat_dom"/>
</dbReference>
<dbReference type="Pfam" id="PF07679">
    <property type="entry name" value="I-set"/>
    <property type="match status" value="2"/>
</dbReference>
<feature type="domain" description="Ig-like" evidence="12">
    <location>
        <begin position="637"/>
        <end position="714"/>
    </location>
</feature>
<dbReference type="GO" id="GO:0005886">
    <property type="term" value="C:plasma membrane"/>
    <property type="evidence" value="ECO:0007669"/>
    <property type="project" value="TreeGrafter"/>
</dbReference>
<evidence type="ECO:0000256" key="4">
    <source>
        <dbReference type="ARBA" id="ARBA00023136"/>
    </source>
</evidence>
<protein>
    <submittedName>
        <fullName evidence="13">VEGFR-2</fullName>
    </submittedName>
</protein>
<feature type="domain" description="Ig-like" evidence="12">
    <location>
        <begin position="855"/>
        <end position="941"/>
    </location>
</feature>
<dbReference type="SUPFAM" id="SSF48726">
    <property type="entry name" value="Immunoglobulin"/>
    <property type="match status" value="6"/>
</dbReference>
<dbReference type="GO" id="GO:0043235">
    <property type="term" value="C:receptor complex"/>
    <property type="evidence" value="ECO:0007669"/>
    <property type="project" value="TreeGrafter"/>
</dbReference>
<dbReference type="GO" id="GO:0005524">
    <property type="term" value="F:ATP binding"/>
    <property type="evidence" value="ECO:0007669"/>
    <property type="project" value="InterPro"/>
</dbReference>
<evidence type="ECO:0000313" key="13">
    <source>
        <dbReference type="EMBL" id="AZQ04903.2"/>
    </source>
</evidence>
<dbReference type="PROSITE" id="PS50835">
    <property type="entry name" value="IG_LIKE"/>
    <property type="match status" value="8"/>
</dbReference>
<keyword evidence="3 9" id="KW-1133">Transmembrane helix</keyword>
<feature type="domain" description="Protein kinase" evidence="11">
    <location>
        <begin position="1033"/>
        <end position="1354"/>
    </location>
</feature>
<keyword evidence="7" id="KW-0325">Glycoprotein</keyword>
<dbReference type="SMART" id="SM00408">
    <property type="entry name" value="IGc2"/>
    <property type="match status" value="6"/>
</dbReference>